<dbReference type="Proteomes" id="UP000051861">
    <property type="component" value="Unassembled WGS sequence"/>
</dbReference>
<comment type="caution">
    <text evidence="1">The sequence shown here is derived from an EMBL/GenBank/DDBJ whole genome shotgun (WGS) entry which is preliminary data.</text>
</comment>
<proteinExistence type="predicted"/>
<sequence>MSEQDLEGKFNLFWEECDCWVANRLHEITTQALVLTKDDIAAIERQIEEDINAFLEKCIEFYGESFSPHILIDLHHLFFELELKKHGIKNEEQIHRYKDNGLVGLSVAQGKVKPDNALLIMEVNRAHLEKKGGNEEGVCEDCICGKK</sequence>
<dbReference type="AlphaFoldDB" id="A0A0S7XS52"/>
<organism evidence="1 2">
    <name type="scientific">candidate division WOR-1 bacterium DG_54_3</name>
    <dbReference type="NCBI Taxonomy" id="1703775"/>
    <lineage>
        <taxon>Bacteria</taxon>
        <taxon>Bacillati</taxon>
        <taxon>Saganbacteria</taxon>
    </lineage>
</organism>
<accession>A0A0S7XS52</accession>
<evidence type="ECO:0000313" key="1">
    <source>
        <dbReference type="EMBL" id="KPJ65301.1"/>
    </source>
</evidence>
<name>A0A0S7XS52_UNCSA</name>
<protein>
    <submittedName>
        <fullName evidence="1">Uncharacterized protein</fullName>
    </submittedName>
</protein>
<gene>
    <name evidence="1" type="ORF">AMJ44_10570</name>
</gene>
<reference evidence="1 2" key="1">
    <citation type="journal article" date="2015" name="Microbiome">
        <title>Genomic resolution of linkages in carbon, nitrogen, and sulfur cycling among widespread estuary sediment bacteria.</title>
        <authorList>
            <person name="Baker B.J."/>
            <person name="Lazar C.S."/>
            <person name="Teske A.P."/>
            <person name="Dick G.J."/>
        </authorList>
    </citation>
    <scope>NUCLEOTIDE SEQUENCE [LARGE SCALE GENOMIC DNA]</scope>
    <source>
        <strain evidence="1">DG_54_3</strain>
    </source>
</reference>
<dbReference type="EMBL" id="LIZX01000125">
    <property type="protein sequence ID" value="KPJ65301.1"/>
    <property type="molecule type" value="Genomic_DNA"/>
</dbReference>
<evidence type="ECO:0000313" key="2">
    <source>
        <dbReference type="Proteomes" id="UP000051861"/>
    </source>
</evidence>